<evidence type="ECO:0000313" key="1">
    <source>
        <dbReference type="EMBL" id="RDY85412.1"/>
    </source>
</evidence>
<dbReference type="Proteomes" id="UP000256718">
    <property type="component" value="Unassembled WGS sequence"/>
</dbReference>
<accession>A0A7Z6RD69</accession>
<dbReference type="EMBL" id="QHGZ01000085">
    <property type="protein sequence ID" value="RDY85412.1"/>
    <property type="molecule type" value="Genomic_DNA"/>
</dbReference>
<dbReference type="EC" id="3.5.1.88" evidence="1"/>
<protein>
    <submittedName>
        <fullName evidence="1">Peptide deformylase</fullName>
        <ecNumber evidence="1">3.5.1.88</ecNumber>
    </submittedName>
</protein>
<dbReference type="AlphaFoldDB" id="A0A7Z6RD69"/>
<organism evidence="1 2">
    <name type="scientific">Streptococcus agalactiae</name>
    <dbReference type="NCBI Taxonomy" id="1311"/>
    <lineage>
        <taxon>Bacteria</taxon>
        <taxon>Bacillati</taxon>
        <taxon>Bacillota</taxon>
        <taxon>Bacilli</taxon>
        <taxon>Lactobacillales</taxon>
        <taxon>Streptococcaceae</taxon>
        <taxon>Streptococcus</taxon>
    </lineage>
</organism>
<proteinExistence type="predicted"/>
<evidence type="ECO:0000313" key="2">
    <source>
        <dbReference type="Proteomes" id="UP000256718"/>
    </source>
</evidence>
<feature type="non-terminal residue" evidence="1">
    <location>
        <position position="46"/>
    </location>
</feature>
<dbReference type="GO" id="GO:0042586">
    <property type="term" value="F:peptide deformylase activity"/>
    <property type="evidence" value="ECO:0007669"/>
    <property type="project" value="UniProtKB-EC"/>
</dbReference>
<sequence>MIKPIVRDTFFLQQKSQMASRADVSLAKDLQDTLHANQNYCVGMAA</sequence>
<gene>
    <name evidence="1" type="ORF">C4618_02930</name>
</gene>
<keyword evidence="1" id="KW-0378">Hydrolase</keyword>
<name>A0A7Z6RD69_STRAG</name>
<comment type="caution">
    <text evidence="1">The sequence shown here is derived from an EMBL/GenBank/DDBJ whole genome shotgun (WGS) entry which is preliminary data.</text>
</comment>
<reference evidence="1 2" key="1">
    <citation type="journal article" date="2018" name="Emerg. Microbes Infect.">
        <title>Phenotypic and molecular analysis of nontypeable Group B streptococci: identification of cps2a and hybrid cps2a/cps5 Group B streptococcal capsule gene clusters.</title>
        <authorList>
            <person name="Alhhazmi A."/>
            <person name="Tyrrell G.J."/>
        </authorList>
    </citation>
    <scope>NUCLEOTIDE SEQUENCE [LARGE SCALE GENOMIC DNA]</scope>
    <source>
        <strain evidence="1 2">PLGBS17</strain>
    </source>
</reference>